<evidence type="ECO:0000313" key="2">
    <source>
        <dbReference type="EMBL" id="JAD23899.1"/>
    </source>
</evidence>
<dbReference type="AlphaFoldDB" id="A0A0A8YDC9"/>
<dbReference type="EMBL" id="GBRH01273996">
    <property type="protein sequence ID" value="JAD23899.1"/>
    <property type="molecule type" value="Transcribed_RNA"/>
</dbReference>
<feature type="region of interest" description="Disordered" evidence="1">
    <location>
        <begin position="1"/>
        <end position="30"/>
    </location>
</feature>
<name>A0A0A8YDC9_ARUDO</name>
<reference evidence="2" key="2">
    <citation type="journal article" date="2015" name="Data Brief">
        <title>Shoot transcriptome of the giant reed, Arundo donax.</title>
        <authorList>
            <person name="Barrero R.A."/>
            <person name="Guerrero F.D."/>
            <person name="Moolhuijzen P."/>
            <person name="Goolsby J.A."/>
            <person name="Tidwell J."/>
            <person name="Bellgard S.E."/>
            <person name="Bellgard M.I."/>
        </authorList>
    </citation>
    <scope>NUCLEOTIDE SEQUENCE</scope>
    <source>
        <tissue evidence="2">Shoot tissue taken approximately 20 cm above the soil surface</tissue>
    </source>
</reference>
<sequence length="30" mass="3340">MQGGINDETMQRGRRKTCRRDEEVSNGSGA</sequence>
<evidence type="ECO:0000256" key="1">
    <source>
        <dbReference type="SAM" id="MobiDB-lite"/>
    </source>
</evidence>
<proteinExistence type="predicted"/>
<organism evidence="2">
    <name type="scientific">Arundo donax</name>
    <name type="common">Giant reed</name>
    <name type="synonym">Donax arundinaceus</name>
    <dbReference type="NCBI Taxonomy" id="35708"/>
    <lineage>
        <taxon>Eukaryota</taxon>
        <taxon>Viridiplantae</taxon>
        <taxon>Streptophyta</taxon>
        <taxon>Embryophyta</taxon>
        <taxon>Tracheophyta</taxon>
        <taxon>Spermatophyta</taxon>
        <taxon>Magnoliopsida</taxon>
        <taxon>Liliopsida</taxon>
        <taxon>Poales</taxon>
        <taxon>Poaceae</taxon>
        <taxon>PACMAD clade</taxon>
        <taxon>Arundinoideae</taxon>
        <taxon>Arundineae</taxon>
        <taxon>Arundo</taxon>
    </lineage>
</organism>
<reference evidence="2" key="1">
    <citation type="submission" date="2014-09" db="EMBL/GenBank/DDBJ databases">
        <authorList>
            <person name="Magalhaes I.L.F."/>
            <person name="Oliveira U."/>
            <person name="Santos F.R."/>
            <person name="Vidigal T.H.D.A."/>
            <person name="Brescovit A.D."/>
            <person name="Santos A.J."/>
        </authorList>
    </citation>
    <scope>NUCLEOTIDE SEQUENCE</scope>
    <source>
        <tissue evidence="2">Shoot tissue taken approximately 20 cm above the soil surface</tissue>
    </source>
</reference>
<protein>
    <submittedName>
        <fullName evidence="2">Uncharacterized protein</fullName>
    </submittedName>
</protein>
<accession>A0A0A8YDC9</accession>